<dbReference type="OrthoDB" id="7041796at2"/>
<keyword evidence="1" id="KW-0472">Membrane</keyword>
<keyword evidence="4" id="KW-1185">Reference proteome</keyword>
<evidence type="ECO:0000256" key="1">
    <source>
        <dbReference type="SAM" id="Phobius"/>
    </source>
</evidence>
<keyword evidence="1" id="KW-1133">Transmembrane helix</keyword>
<sequence length="91" mass="10147">MKKQLSGIGIKQSAKFMAVLYFILSAIFCIPVGILLIIQEGFQERGYILLVPIVYGLLTWIFTAFVAFIYNIVADMVGGLELTLKDVDETI</sequence>
<dbReference type="EMBL" id="CP001928">
    <property type="protein sequence ID" value="ADI37871.1"/>
    <property type="molecule type" value="Genomic_DNA"/>
</dbReference>
<evidence type="ECO:0000313" key="4">
    <source>
        <dbReference type="Proteomes" id="UP000001505"/>
    </source>
</evidence>
<protein>
    <recommendedName>
        <fullName evidence="2">DUF3566 domain-containing protein</fullName>
    </recommendedName>
</protein>
<dbReference type="HOGENOM" id="CLU_2192853_0_0_0"/>
<dbReference type="eggNOG" id="ENOG50314M7">
    <property type="taxonomic scope" value="Bacteria"/>
</dbReference>
<dbReference type="AlphaFoldDB" id="D6YUR0"/>
<accession>D6YUR0</accession>
<reference evidence="3 4" key="1">
    <citation type="journal article" date="2010" name="PLoS ONE">
        <title>The Waddlia genome: a window into chlamydial biology.</title>
        <authorList>
            <person name="Bertelli C."/>
            <person name="Collyn F."/>
            <person name="Croxatto A."/>
            <person name="Ruckert C."/>
            <person name="Polkinghorne A."/>
            <person name="Kebbi-Beghdadi C."/>
            <person name="Goesmann A."/>
            <person name="Vaughan L."/>
            <person name="Greub G."/>
        </authorList>
    </citation>
    <scope>NUCLEOTIDE SEQUENCE [LARGE SCALE GENOMIC DNA]</scope>
    <source>
        <strain evidence="4">ATCC VR-1470 / WSU 86-1044</strain>
    </source>
</reference>
<feature type="transmembrane region" description="Helical" evidence="1">
    <location>
        <begin position="47"/>
        <end position="73"/>
    </location>
</feature>
<evidence type="ECO:0000313" key="3">
    <source>
        <dbReference type="EMBL" id="ADI37871.1"/>
    </source>
</evidence>
<dbReference type="Proteomes" id="UP000001505">
    <property type="component" value="Chromosome"/>
</dbReference>
<feature type="transmembrane region" description="Helical" evidence="1">
    <location>
        <begin position="16"/>
        <end position="38"/>
    </location>
</feature>
<organism evidence="3 4">
    <name type="scientific">Waddlia chondrophila (strain ATCC VR-1470 / WSU 86-1044)</name>
    <dbReference type="NCBI Taxonomy" id="716544"/>
    <lineage>
        <taxon>Bacteria</taxon>
        <taxon>Pseudomonadati</taxon>
        <taxon>Chlamydiota</taxon>
        <taxon>Chlamydiia</taxon>
        <taxon>Parachlamydiales</taxon>
        <taxon>Waddliaceae</taxon>
        <taxon>Waddlia</taxon>
    </lineage>
</organism>
<dbReference type="KEGG" id="wch:wcw_0500"/>
<proteinExistence type="predicted"/>
<feature type="domain" description="DUF3566" evidence="2">
    <location>
        <begin position="47"/>
        <end position="86"/>
    </location>
</feature>
<gene>
    <name evidence="3" type="ordered locus">wcw_0500</name>
</gene>
<evidence type="ECO:0000259" key="2">
    <source>
        <dbReference type="Pfam" id="PF12089"/>
    </source>
</evidence>
<dbReference type="Pfam" id="PF12089">
    <property type="entry name" value="DUF3566"/>
    <property type="match status" value="1"/>
</dbReference>
<keyword evidence="1" id="KW-0812">Transmembrane</keyword>
<dbReference type="RefSeq" id="WP_013181597.1">
    <property type="nucleotide sequence ID" value="NC_014225.1"/>
</dbReference>
<name>D6YUR0_WADCW</name>
<dbReference type="InterPro" id="IPR021949">
    <property type="entry name" value="DUF3566_TM"/>
</dbReference>